<dbReference type="RefSeq" id="WP_346823758.1">
    <property type="nucleotide sequence ID" value="NZ_JBDKWZ010000018.1"/>
</dbReference>
<dbReference type="Proteomes" id="UP001403385">
    <property type="component" value="Unassembled WGS sequence"/>
</dbReference>
<name>A0AAW9SJG1_9BACT</name>
<sequence>MYAKLAKSLFFYTILLTCFFYHSVHAQSNEIENPGQWLKQTIEQAARGKLFGYGVSYHVEITGNWLYINQHMFLHPEKQFDMRYAVDLTQLEIGKTLKIRYHVKKKRLCLKFKRRLISMLSEHPDDSQYLIFDQVTQAEFPQQVILALRNVQQKALEHRNFHLVSKR</sequence>
<evidence type="ECO:0000256" key="1">
    <source>
        <dbReference type="SAM" id="SignalP"/>
    </source>
</evidence>
<feature type="chain" id="PRO_5043779567" evidence="1">
    <location>
        <begin position="27"/>
        <end position="167"/>
    </location>
</feature>
<organism evidence="2 3">
    <name type="scientific">Rapidithrix thailandica</name>
    <dbReference type="NCBI Taxonomy" id="413964"/>
    <lineage>
        <taxon>Bacteria</taxon>
        <taxon>Pseudomonadati</taxon>
        <taxon>Bacteroidota</taxon>
        <taxon>Cytophagia</taxon>
        <taxon>Cytophagales</taxon>
        <taxon>Flammeovirgaceae</taxon>
        <taxon>Rapidithrix</taxon>
    </lineage>
</organism>
<proteinExistence type="predicted"/>
<reference evidence="2 3" key="1">
    <citation type="submission" date="2024-04" db="EMBL/GenBank/DDBJ databases">
        <title>Novel genus in family Flammeovirgaceae.</title>
        <authorList>
            <person name="Nguyen T.H."/>
            <person name="Vuong T.Q."/>
            <person name="Le H."/>
            <person name="Kim S.-G."/>
        </authorList>
    </citation>
    <scope>NUCLEOTIDE SEQUENCE [LARGE SCALE GENOMIC DNA]</scope>
    <source>
        <strain evidence="2 3">JCM 23209</strain>
    </source>
</reference>
<keyword evidence="1" id="KW-0732">Signal</keyword>
<protein>
    <submittedName>
        <fullName evidence="2">Uncharacterized protein</fullName>
    </submittedName>
</protein>
<evidence type="ECO:0000313" key="3">
    <source>
        <dbReference type="Proteomes" id="UP001403385"/>
    </source>
</evidence>
<feature type="signal peptide" evidence="1">
    <location>
        <begin position="1"/>
        <end position="26"/>
    </location>
</feature>
<gene>
    <name evidence="2" type="ORF">AAG747_23850</name>
</gene>
<evidence type="ECO:0000313" key="2">
    <source>
        <dbReference type="EMBL" id="MEN7550976.1"/>
    </source>
</evidence>
<keyword evidence="3" id="KW-1185">Reference proteome</keyword>
<comment type="caution">
    <text evidence="2">The sequence shown here is derived from an EMBL/GenBank/DDBJ whole genome shotgun (WGS) entry which is preliminary data.</text>
</comment>
<accession>A0AAW9SJG1</accession>
<dbReference type="AlphaFoldDB" id="A0AAW9SJG1"/>
<dbReference type="EMBL" id="JBDKWZ010000018">
    <property type="protein sequence ID" value="MEN7550976.1"/>
    <property type="molecule type" value="Genomic_DNA"/>
</dbReference>